<dbReference type="SMART" id="SM00271">
    <property type="entry name" value="DnaJ"/>
    <property type="match status" value="1"/>
</dbReference>
<dbReference type="SUPFAM" id="SSF46565">
    <property type="entry name" value="Chaperone J-domain"/>
    <property type="match status" value="1"/>
</dbReference>
<dbReference type="EMBL" id="PFFQ01000012">
    <property type="protein sequence ID" value="PIW18617.1"/>
    <property type="molecule type" value="Genomic_DNA"/>
</dbReference>
<dbReference type="Gene3D" id="1.25.40.10">
    <property type="entry name" value="Tetratricopeptide repeat domain"/>
    <property type="match status" value="1"/>
</dbReference>
<proteinExistence type="predicted"/>
<dbReference type="CDD" id="cd06257">
    <property type="entry name" value="DnaJ"/>
    <property type="match status" value="1"/>
</dbReference>
<accession>A0A2M7G955</accession>
<gene>
    <name evidence="3" type="ORF">COW36_04815</name>
</gene>
<feature type="compositionally biased region" description="Polar residues" evidence="1">
    <location>
        <begin position="398"/>
        <end position="415"/>
    </location>
</feature>
<dbReference type="Gene3D" id="1.10.287.110">
    <property type="entry name" value="DnaJ domain"/>
    <property type="match status" value="1"/>
</dbReference>
<dbReference type="InterPro" id="IPR011990">
    <property type="entry name" value="TPR-like_helical_dom_sf"/>
</dbReference>
<reference evidence="3 4" key="1">
    <citation type="submission" date="2017-09" db="EMBL/GenBank/DDBJ databases">
        <title>Depth-based differentiation of microbial function through sediment-hosted aquifers and enrichment of novel symbionts in the deep terrestrial subsurface.</title>
        <authorList>
            <person name="Probst A.J."/>
            <person name="Ladd B."/>
            <person name="Jarett J.K."/>
            <person name="Geller-Mcgrath D.E."/>
            <person name="Sieber C.M."/>
            <person name="Emerson J.B."/>
            <person name="Anantharaman K."/>
            <person name="Thomas B.C."/>
            <person name="Malmstrom R."/>
            <person name="Stieglmeier M."/>
            <person name="Klingl A."/>
            <person name="Woyke T."/>
            <person name="Ryan C.M."/>
            <person name="Banfield J.F."/>
        </authorList>
    </citation>
    <scope>NUCLEOTIDE SEQUENCE [LARGE SCALE GENOMIC DNA]</scope>
    <source>
        <strain evidence="3">CG17_big_fil_post_rev_8_21_14_2_50_48_46</strain>
    </source>
</reference>
<evidence type="ECO:0000259" key="2">
    <source>
        <dbReference type="PROSITE" id="PS50076"/>
    </source>
</evidence>
<dbReference type="InterPro" id="IPR001623">
    <property type="entry name" value="DnaJ_domain"/>
</dbReference>
<dbReference type="SUPFAM" id="SSF48452">
    <property type="entry name" value="TPR-like"/>
    <property type="match status" value="1"/>
</dbReference>
<name>A0A2M7G955_9BACT</name>
<organism evidence="3 4">
    <name type="scientific">bacterium (Candidatus Blackallbacteria) CG17_big_fil_post_rev_8_21_14_2_50_48_46</name>
    <dbReference type="NCBI Taxonomy" id="2014261"/>
    <lineage>
        <taxon>Bacteria</taxon>
        <taxon>Candidatus Blackallbacteria</taxon>
    </lineage>
</organism>
<feature type="region of interest" description="Disordered" evidence="1">
    <location>
        <begin position="346"/>
        <end position="425"/>
    </location>
</feature>
<evidence type="ECO:0000256" key="1">
    <source>
        <dbReference type="SAM" id="MobiDB-lite"/>
    </source>
</evidence>
<dbReference type="PROSITE" id="PS50076">
    <property type="entry name" value="DNAJ_2"/>
    <property type="match status" value="1"/>
</dbReference>
<feature type="domain" description="J" evidence="2">
    <location>
        <begin position="12"/>
        <end position="79"/>
    </location>
</feature>
<comment type="caution">
    <text evidence="3">The sequence shown here is derived from an EMBL/GenBank/DDBJ whole genome shotgun (WGS) entry which is preliminary data.</text>
</comment>
<dbReference type="InterPro" id="IPR036869">
    <property type="entry name" value="J_dom_sf"/>
</dbReference>
<dbReference type="Pfam" id="PF00226">
    <property type="entry name" value="DnaJ"/>
    <property type="match status" value="1"/>
</dbReference>
<evidence type="ECO:0000313" key="3">
    <source>
        <dbReference type="EMBL" id="PIW18617.1"/>
    </source>
</evidence>
<dbReference type="AlphaFoldDB" id="A0A2M7G955"/>
<dbReference type="PRINTS" id="PR00625">
    <property type="entry name" value="JDOMAIN"/>
</dbReference>
<protein>
    <recommendedName>
        <fullName evidence="2">J domain-containing protein</fullName>
    </recommendedName>
</protein>
<evidence type="ECO:0000313" key="4">
    <source>
        <dbReference type="Proteomes" id="UP000231019"/>
    </source>
</evidence>
<dbReference type="Proteomes" id="UP000231019">
    <property type="component" value="Unassembled WGS sequence"/>
</dbReference>
<sequence length="425" mass="47287">MRLEQSYFVEEDYYDVLLIRPEATQLEVKEAFEHLSKGLNLTEPNLALRVMAAEKMLVLTQAYEVLSDPIQRSHYDLRHLGRKNLPVSDQVDGLFREAVKAYKQHQLEMALRFFKEISLLYPHRPLYRVHLAISYAEKNWMTFAEAELETALRLDPDFTFAKETVAHLLFQLPDKTVKSHNNQLNREVALLAAGFVGLGFLLLSGVPQKFLGGVVGKVQQATEEIMDPMKKAARKAGKNGANNDVSSQLPQDMVQELEAKNAQKSSQVNIPELGPDFKPEGQTYDYRKQKAKAKTFYPEQGIVVVTYEDGSILTYRPAELQGWQNDPETKQAVMVTRQNELIPAPASLPLKLPDGSDANLKAPDFPSQLFPEYETEKSSSIGKPIAPNSVITPPPAQATGQANPTGTSTASQGGNPYTPYAGAGR</sequence>